<dbReference type="Proteomes" id="UP000077755">
    <property type="component" value="Chromosome 9"/>
</dbReference>
<evidence type="ECO:0000313" key="2">
    <source>
        <dbReference type="Proteomes" id="UP000077755"/>
    </source>
</evidence>
<dbReference type="AlphaFoldDB" id="A0A175YA91"/>
<name>A0A175YA91_DAUCS</name>
<reference evidence="1" key="1">
    <citation type="journal article" date="2016" name="Nat. Genet.">
        <title>A high-quality carrot genome assembly provides new insights into carotenoid accumulation and asterid genome evolution.</title>
        <authorList>
            <person name="Iorizzo M."/>
            <person name="Ellison S."/>
            <person name="Senalik D."/>
            <person name="Zeng P."/>
            <person name="Satapoomin P."/>
            <person name="Huang J."/>
            <person name="Bowman M."/>
            <person name="Iovene M."/>
            <person name="Sanseverino W."/>
            <person name="Cavagnaro P."/>
            <person name="Yildiz M."/>
            <person name="Macko-Podgorni A."/>
            <person name="Moranska E."/>
            <person name="Grzebelus E."/>
            <person name="Grzebelus D."/>
            <person name="Ashrafi H."/>
            <person name="Zheng Z."/>
            <person name="Cheng S."/>
            <person name="Spooner D."/>
            <person name="Van Deynze A."/>
            <person name="Simon P."/>
        </authorList>
    </citation>
    <scope>NUCLEOTIDE SEQUENCE</scope>
    <source>
        <tissue evidence="1">Leaf</tissue>
    </source>
</reference>
<organism evidence="1 2">
    <name type="scientific">Daucus carota subsp. sativus</name>
    <name type="common">Carrot</name>
    <dbReference type="NCBI Taxonomy" id="79200"/>
    <lineage>
        <taxon>Eukaryota</taxon>
        <taxon>Viridiplantae</taxon>
        <taxon>Streptophyta</taxon>
        <taxon>Embryophyta</taxon>
        <taxon>Tracheophyta</taxon>
        <taxon>Spermatophyta</taxon>
        <taxon>Magnoliopsida</taxon>
        <taxon>eudicotyledons</taxon>
        <taxon>Gunneridae</taxon>
        <taxon>Pentapetalae</taxon>
        <taxon>asterids</taxon>
        <taxon>campanulids</taxon>
        <taxon>Apiales</taxon>
        <taxon>Apiaceae</taxon>
        <taxon>Apioideae</taxon>
        <taxon>Scandiceae</taxon>
        <taxon>Daucinae</taxon>
        <taxon>Daucus</taxon>
        <taxon>Daucus sect. Daucus</taxon>
    </lineage>
</organism>
<dbReference type="Gramene" id="KZM80433">
    <property type="protein sequence ID" value="KZM80433"/>
    <property type="gene ID" value="DCAR_032332"/>
</dbReference>
<evidence type="ECO:0000313" key="1">
    <source>
        <dbReference type="EMBL" id="WOH14982.1"/>
    </source>
</evidence>
<accession>A0A175YA91</accession>
<gene>
    <name evidence="1" type="ORF">DCAR_0934512</name>
</gene>
<reference evidence="1" key="2">
    <citation type="submission" date="2022-03" db="EMBL/GenBank/DDBJ databases">
        <title>Draft title - Genomic analysis of global carrot germplasm unveils the trajectory of domestication and the origin of high carotenoid orange carrot.</title>
        <authorList>
            <person name="Iorizzo M."/>
            <person name="Ellison S."/>
            <person name="Senalik D."/>
            <person name="Macko-Podgorni A."/>
            <person name="Grzebelus D."/>
            <person name="Bostan H."/>
            <person name="Rolling W."/>
            <person name="Curaba J."/>
            <person name="Simon P."/>
        </authorList>
    </citation>
    <scope>NUCLEOTIDE SEQUENCE</scope>
    <source>
        <tissue evidence="1">Leaf</tissue>
    </source>
</reference>
<keyword evidence="2" id="KW-1185">Reference proteome</keyword>
<dbReference type="EMBL" id="CP093351">
    <property type="protein sequence ID" value="WOH14982.1"/>
    <property type="molecule type" value="Genomic_DNA"/>
</dbReference>
<protein>
    <submittedName>
        <fullName evidence="1">Uncharacterized protein</fullName>
    </submittedName>
</protein>
<sequence>MPWRRQVFGGDPSLGGDRDHFRRRQEPWMNLRGGQGCLGGGNDNLGGDQDSIHFLKETIVLIFLRGDLSQPMRRQHHLGGDKNLSRRRKKP</sequence>
<proteinExistence type="predicted"/>